<dbReference type="AlphaFoldDB" id="A0A6J4MAJ1"/>
<sequence>MPVRGEAGHDDPAINLSARVREGGLCAVVAASSLARPH</sequence>
<evidence type="ECO:0000313" key="1">
    <source>
        <dbReference type="EMBL" id="CAA9354586.1"/>
    </source>
</evidence>
<organism evidence="1">
    <name type="scientific">uncultured Gemmatimonadota bacterium</name>
    <dbReference type="NCBI Taxonomy" id="203437"/>
    <lineage>
        <taxon>Bacteria</taxon>
        <taxon>Pseudomonadati</taxon>
        <taxon>Gemmatimonadota</taxon>
        <taxon>environmental samples</taxon>
    </lineage>
</organism>
<gene>
    <name evidence="1" type="ORF">AVDCRST_MAG68-3944</name>
</gene>
<dbReference type="EMBL" id="CADCTW010000183">
    <property type="protein sequence ID" value="CAA9354586.1"/>
    <property type="molecule type" value="Genomic_DNA"/>
</dbReference>
<reference evidence="1" key="1">
    <citation type="submission" date="2020-02" db="EMBL/GenBank/DDBJ databases">
        <authorList>
            <person name="Meier V. D."/>
        </authorList>
    </citation>
    <scope>NUCLEOTIDE SEQUENCE</scope>
    <source>
        <strain evidence="1">AVDCRST_MAG68</strain>
    </source>
</reference>
<protein>
    <submittedName>
        <fullName evidence="1">Uncharacterized protein</fullName>
    </submittedName>
</protein>
<name>A0A6J4MAJ1_9BACT</name>
<accession>A0A6J4MAJ1</accession>
<proteinExistence type="predicted"/>